<dbReference type="CDD" id="cd09871">
    <property type="entry name" value="PIN_MtVapC28-VapC30-like"/>
    <property type="match status" value="1"/>
</dbReference>
<dbReference type="SUPFAM" id="SSF88723">
    <property type="entry name" value="PIN domain-like"/>
    <property type="match status" value="1"/>
</dbReference>
<evidence type="ECO:0000313" key="10">
    <source>
        <dbReference type="EMBL" id="RJF83476.1"/>
    </source>
</evidence>
<dbReference type="EC" id="3.1.-.-" evidence="8"/>
<comment type="similarity">
    <text evidence="7 8">Belongs to the PINc/VapC protein family.</text>
</comment>
<dbReference type="GO" id="GO:0016787">
    <property type="term" value="F:hydrolase activity"/>
    <property type="evidence" value="ECO:0007669"/>
    <property type="project" value="UniProtKB-KW"/>
</dbReference>
<gene>
    <name evidence="8" type="primary">vapC</name>
    <name evidence="10" type="ORF">D3877_02065</name>
</gene>
<organism evidence="10 11">
    <name type="scientific">Azospirillum cavernae</name>
    <dbReference type="NCBI Taxonomy" id="2320860"/>
    <lineage>
        <taxon>Bacteria</taxon>
        <taxon>Pseudomonadati</taxon>
        <taxon>Pseudomonadota</taxon>
        <taxon>Alphaproteobacteria</taxon>
        <taxon>Rhodospirillales</taxon>
        <taxon>Azospirillaceae</taxon>
        <taxon>Azospirillum</taxon>
    </lineage>
</organism>
<evidence type="ECO:0000256" key="5">
    <source>
        <dbReference type="ARBA" id="ARBA00022801"/>
    </source>
</evidence>
<evidence type="ECO:0000256" key="2">
    <source>
        <dbReference type="ARBA" id="ARBA00022649"/>
    </source>
</evidence>
<dbReference type="Proteomes" id="UP000283458">
    <property type="component" value="Unassembled WGS sequence"/>
</dbReference>
<dbReference type="Gene3D" id="3.40.50.1010">
    <property type="entry name" value="5'-nuclease"/>
    <property type="match status" value="1"/>
</dbReference>
<keyword evidence="2 8" id="KW-1277">Toxin-antitoxin system</keyword>
<keyword evidence="4 8" id="KW-0479">Metal-binding</keyword>
<dbReference type="EMBL" id="QYUL01000001">
    <property type="protein sequence ID" value="RJF83476.1"/>
    <property type="molecule type" value="Genomic_DNA"/>
</dbReference>
<reference evidence="10 11" key="1">
    <citation type="submission" date="2018-09" db="EMBL/GenBank/DDBJ databases">
        <authorList>
            <person name="Zhu H."/>
        </authorList>
    </citation>
    <scope>NUCLEOTIDE SEQUENCE [LARGE SCALE GENOMIC DNA]</scope>
    <source>
        <strain evidence="10 11">K2W22B-5</strain>
    </source>
</reference>
<evidence type="ECO:0000256" key="4">
    <source>
        <dbReference type="ARBA" id="ARBA00022723"/>
    </source>
</evidence>
<dbReference type="GO" id="GO:0090729">
    <property type="term" value="F:toxin activity"/>
    <property type="evidence" value="ECO:0007669"/>
    <property type="project" value="UniProtKB-KW"/>
</dbReference>
<keyword evidence="11" id="KW-1185">Reference proteome</keyword>
<keyword evidence="8" id="KW-0800">Toxin</keyword>
<evidence type="ECO:0000259" key="9">
    <source>
        <dbReference type="Pfam" id="PF01850"/>
    </source>
</evidence>
<sequence>MVIDGSAIVAFLRGDAHAERIEALLDDSPACHISAVTMVECRALLLARFGEEMLREFEKLVERAGIIIRPFDRVQSALAFNAYRRFGRGCGHPAQLSLTDCAAYALARSLDVPLLYTGQDFALTDVEPALV</sequence>
<dbReference type="AlphaFoldDB" id="A0A418W0C9"/>
<dbReference type="PANTHER" id="PTHR33653:SF1">
    <property type="entry name" value="RIBONUCLEASE VAPC2"/>
    <property type="match status" value="1"/>
</dbReference>
<evidence type="ECO:0000313" key="11">
    <source>
        <dbReference type="Proteomes" id="UP000283458"/>
    </source>
</evidence>
<dbReference type="RefSeq" id="WP_119829118.1">
    <property type="nucleotide sequence ID" value="NZ_QYUL01000001.1"/>
</dbReference>
<evidence type="ECO:0000256" key="3">
    <source>
        <dbReference type="ARBA" id="ARBA00022722"/>
    </source>
</evidence>
<dbReference type="GO" id="GO:0000287">
    <property type="term" value="F:magnesium ion binding"/>
    <property type="evidence" value="ECO:0007669"/>
    <property type="project" value="UniProtKB-UniRule"/>
</dbReference>
<dbReference type="HAMAP" id="MF_00265">
    <property type="entry name" value="VapC_Nob1"/>
    <property type="match status" value="1"/>
</dbReference>
<feature type="binding site" evidence="8">
    <location>
        <position position="4"/>
    </location>
    <ligand>
        <name>Mg(2+)</name>
        <dbReference type="ChEBI" id="CHEBI:18420"/>
    </ligand>
</feature>
<feature type="binding site" evidence="8">
    <location>
        <position position="100"/>
    </location>
    <ligand>
        <name>Mg(2+)</name>
        <dbReference type="ChEBI" id="CHEBI:18420"/>
    </ligand>
</feature>
<protein>
    <recommendedName>
        <fullName evidence="8">Ribonuclease VapC</fullName>
        <shortName evidence="8">RNase VapC</shortName>
        <ecNumber evidence="8">3.1.-.-</ecNumber>
    </recommendedName>
    <alternativeName>
        <fullName evidence="8">Toxin VapC</fullName>
    </alternativeName>
</protein>
<comment type="caution">
    <text evidence="10">The sequence shown here is derived from an EMBL/GenBank/DDBJ whole genome shotgun (WGS) entry which is preliminary data.</text>
</comment>
<comment type="function">
    <text evidence="8">Toxic component of a toxin-antitoxin (TA) system. An RNase.</text>
</comment>
<comment type="cofactor">
    <cofactor evidence="1 8">
        <name>Mg(2+)</name>
        <dbReference type="ChEBI" id="CHEBI:18420"/>
    </cofactor>
</comment>
<keyword evidence="6 8" id="KW-0460">Magnesium</keyword>
<dbReference type="PANTHER" id="PTHR33653">
    <property type="entry name" value="RIBONUCLEASE VAPC2"/>
    <property type="match status" value="1"/>
</dbReference>
<dbReference type="InterPro" id="IPR022907">
    <property type="entry name" value="VapC_family"/>
</dbReference>
<feature type="domain" description="PIN" evidence="9">
    <location>
        <begin position="1"/>
        <end position="125"/>
    </location>
</feature>
<dbReference type="OrthoDB" id="32625at2"/>
<dbReference type="Pfam" id="PF01850">
    <property type="entry name" value="PIN"/>
    <property type="match status" value="1"/>
</dbReference>
<evidence type="ECO:0000256" key="8">
    <source>
        <dbReference type="HAMAP-Rule" id="MF_00265"/>
    </source>
</evidence>
<dbReference type="InterPro" id="IPR029060">
    <property type="entry name" value="PIN-like_dom_sf"/>
</dbReference>
<evidence type="ECO:0000256" key="1">
    <source>
        <dbReference type="ARBA" id="ARBA00001946"/>
    </source>
</evidence>
<dbReference type="GO" id="GO:0004540">
    <property type="term" value="F:RNA nuclease activity"/>
    <property type="evidence" value="ECO:0007669"/>
    <property type="project" value="InterPro"/>
</dbReference>
<evidence type="ECO:0000256" key="7">
    <source>
        <dbReference type="ARBA" id="ARBA00038093"/>
    </source>
</evidence>
<dbReference type="InterPro" id="IPR002716">
    <property type="entry name" value="PIN_dom"/>
</dbReference>
<proteinExistence type="inferred from homology"/>
<keyword evidence="5 8" id="KW-0378">Hydrolase</keyword>
<dbReference type="InterPro" id="IPR050556">
    <property type="entry name" value="Type_II_TA_system_RNase"/>
</dbReference>
<keyword evidence="3 8" id="KW-0540">Nuclease</keyword>
<name>A0A418W0C9_9PROT</name>
<evidence type="ECO:0000256" key="6">
    <source>
        <dbReference type="ARBA" id="ARBA00022842"/>
    </source>
</evidence>
<accession>A0A418W0C9</accession>